<dbReference type="InterPro" id="IPR039470">
    <property type="entry name" value="Nuc_deoxyri_tr2"/>
</dbReference>
<sequence>MATSKFTVIAATAREPIIQPSIFLAGAISGSWHADITNHLSHLPITVLNPVRTDWEAIGVEDMANPEFRKQTEWETDMQAAADLVVIYFAPEKQAPVSLLELGVCAASRKGTVMEVVVCCPKGYWKRGNVQMVCEKFGIKVTEDLEEFFQVVEERMRLLCEK</sequence>
<dbReference type="Proteomes" id="UP000256645">
    <property type="component" value="Unassembled WGS sequence"/>
</dbReference>
<reference evidence="1 2" key="1">
    <citation type="journal article" date="2018" name="IMA Fungus">
        <title>IMA Genome-F 9: Draft genome sequence of Annulohypoxylon stygium, Aspergillus mulundensis, Berkeleyomyces basicola (syn. Thielaviopsis basicola), Ceratocystis smalleyi, two Cercospora beticola strains, Coleophoma cylindrospora, Fusarium fracticaudum, Phialophora cf. hyalina, and Morchella septimelata.</title>
        <authorList>
            <person name="Wingfield B.D."/>
            <person name="Bills G.F."/>
            <person name="Dong Y."/>
            <person name="Huang W."/>
            <person name="Nel W.J."/>
            <person name="Swalarsk-Parry B.S."/>
            <person name="Vaghefi N."/>
            <person name="Wilken P.M."/>
            <person name="An Z."/>
            <person name="de Beer Z.W."/>
            <person name="De Vos L."/>
            <person name="Chen L."/>
            <person name="Duong T.A."/>
            <person name="Gao Y."/>
            <person name="Hammerbacher A."/>
            <person name="Kikkert J.R."/>
            <person name="Li Y."/>
            <person name="Li H."/>
            <person name="Li K."/>
            <person name="Li Q."/>
            <person name="Liu X."/>
            <person name="Ma X."/>
            <person name="Naidoo K."/>
            <person name="Pethybridge S.J."/>
            <person name="Sun J."/>
            <person name="Steenkamp E.T."/>
            <person name="van der Nest M.A."/>
            <person name="van Wyk S."/>
            <person name="Wingfield M.J."/>
            <person name="Xiong C."/>
            <person name="Yue Q."/>
            <person name="Zhang X."/>
        </authorList>
    </citation>
    <scope>NUCLEOTIDE SEQUENCE [LARGE SCALE GENOMIC DNA]</scope>
    <source>
        <strain evidence="1 2">BP6252</strain>
    </source>
</reference>
<comment type="caution">
    <text evidence="1">The sequence shown here is derived from an EMBL/GenBank/DDBJ whole genome shotgun (WGS) entry which is preliminary data.</text>
</comment>
<evidence type="ECO:0000313" key="1">
    <source>
        <dbReference type="EMBL" id="RDW69732.1"/>
    </source>
</evidence>
<keyword evidence="2" id="KW-1185">Reference proteome</keyword>
<dbReference type="Gene3D" id="3.40.50.450">
    <property type="match status" value="1"/>
</dbReference>
<proteinExistence type="predicted"/>
<dbReference type="OrthoDB" id="2893324at2759"/>
<evidence type="ECO:0000313" key="2">
    <source>
        <dbReference type="Proteomes" id="UP000256645"/>
    </source>
</evidence>
<dbReference type="Pfam" id="PF15891">
    <property type="entry name" value="Nuc_deoxyri_tr2"/>
    <property type="match status" value="1"/>
</dbReference>
<protein>
    <submittedName>
        <fullName evidence="1">Uncharacterized protein</fullName>
    </submittedName>
</protein>
<organism evidence="1 2">
    <name type="scientific">Coleophoma cylindrospora</name>
    <dbReference type="NCBI Taxonomy" id="1849047"/>
    <lineage>
        <taxon>Eukaryota</taxon>
        <taxon>Fungi</taxon>
        <taxon>Dikarya</taxon>
        <taxon>Ascomycota</taxon>
        <taxon>Pezizomycotina</taxon>
        <taxon>Leotiomycetes</taxon>
        <taxon>Helotiales</taxon>
        <taxon>Dermateaceae</taxon>
        <taxon>Coleophoma</taxon>
    </lineage>
</organism>
<dbReference type="EMBL" id="PDLM01000009">
    <property type="protein sequence ID" value="RDW69732.1"/>
    <property type="molecule type" value="Genomic_DNA"/>
</dbReference>
<dbReference type="AlphaFoldDB" id="A0A3D8R6R0"/>
<accession>A0A3D8R6R0</accession>
<gene>
    <name evidence="1" type="ORF">BP6252_08752</name>
</gene>
<name>A0A3D8R6R0_9HELO</name>